<keyword evidence="2" id="KW-1003">Cell membrane</keyword>
<dbReference type="PANTHER" id="PTHR19433">
    <property type="entry name" value="T-CELL RECEPTOR ALPHA CHAIN V REGION-RELATED"/>
    <property type="match status" value="1"/>
</dbReference>
<reference evidence="9" key="3">
    <citation type="submission" date="2025-09" db="UniProtKB">
        <authorList>
            <consortium name="Ensembl"/>
        </authorList>
    </citation>
    <scope>IDENTIFICATION</scope>
</reference>
<dbReference type="Ensembl" id="ENSOABT00000084161.1">
    <property type="protein sequence ID" value="ENSOABP00000073235.1"/>
    <property type="gene ID" value="ENSOABG00000027963.1"/>
</dbReference>
<dbReference type="CDD" id="cd00099">
    <property type="entry name" value="IgV"/>
    <property type="match status" value="1"/>
</dbReference>
<evidence type="ECO:0000259" key="8">
    <source>
        <dbReference type="SMART" id="SM00409"/>
    </source>
</evidence>
<dbReference type="InterPro" id="IPR003599">
    <property type="entry name" value="Ig_sub"/>
</dbReference>
<dbReference type="SUPFAM" id="SSF48726">
    <property type="entry name" value="Immunoglobulin"/>
    <property type="match status" value="1"/>
</dbReference>
<dbReference type="GO" id="GO:0009617">
    <property type="term" value="P:response to bacterium"/>
    <property type="evidence" value="ECO:0007669"/>
    <property type="project" value="TreeGrafter"/>
</dbReference>
<protein>
    <recommendedName>
        <fullName evidence="8">Immunoglobulin domain-containing protein</fullName>
    </recommendedName>
</protein>
<evidence type="ECO:0000256" key="2">
    <source>
        <dbReference type="ARBA" id="ARBA00022475"/>
    </source>
</evidence>
<keyword evidence="10" id="KW-1185">Reference proteome</keyword>
<evidence type="ECO:0000256" key="4">
    <source>
        <dbReference type="ARBA" id="ARBA00022859"/>
    </source>
</evidence>
<keyword evidence="6" id="KW-1015">Disulfide bond</keyword>
<dbReference type="InterPro" id="IPR052051">
    <property type="entry name" value="TCR_complex_component"/>
</dbReference>
<evidence type="ECO:0000313" key="9">
    <source>
        <dbReference type="Ensembl" id="ENSOABP00000073235.1"/>
    </source>
</evidence>
<dbReference type="GO" id="GO:0002376">
    <property type="term" value="P:immune system process"/>
    <property type="evidence" value="ECO:0007669"/>
    <property type="project" value="UniProtKB-KW"/>
</dbReference>
<dbReference type="SMART" id="SM00409">
    <property type="entry name" value="IG"/>
    <property type="match status" value="1"/>
</dbReference>
<dbReference type="Gene3D" id="2.60.40.10">
    <property type="entry name" value="Immunoglobulins"/>
    <property type="match status" value="1"/>
</dbReference>
<keyword evidence="3" id="KW-0732">Signal</keyword>
<dbReference type="GO" id="GO:0005886">
    <property type="term" value="C:plasma membrane"/>
    <property type="evidence" value="ECO:0007669"/>
    <property type="project" value="UniProtKB-SubCell"/>
</dbReference>
<evidence type="ECO:0000256" key="3">
    <source>
        <dbReference type="ARBA" id="ARBA00022729"/>
    </source>
</evidence>
<dbReference type="InterPro" id="IPR013783">
    <property type="entry name" value="Ig-like_fold"/>
</dbReference>
<evidence type="ECO:0000256" key="6">
    <source>
        <dbReference type="ARBA" id="ARBA00023157"/>
    </source>
</evidence>
<comment type="subcellular location">
    <subcellularLocation>
        <location evidence="1">Cell membrane</location>
    </subcellularLocation>
</comment>
<dbReference type="Pfam" id="PF07686">
    <property type="entry name" value="V-set"/>
    <property type="match status" value="1"/>
</dbReference>
<dbReference type="InterPro" id="IPR036179">
    <property type="entry name" value="Ig-like_dom_sf"/>
</dbReference>
<sequence length="211" mass="23830">MRTAVLLFSLGLLVSVLVLTAQNYISLLFVSGWISLSDSQTVEVQPGENATLLCSNFSSFPTHTIWFRLVNQTSPICISSIYNFAQPSVLCNGIEGEKIELTSNISTIFLKIKQVDLSDSGLYFCGFYTNGHPVIVNSTYLKVQGKNDVTFHMRVNHRKQMCILHQYSQIVMQYCEDVGSHLKSLLNFCTKCVIQVKYILTCYNVHVFAQY</sequence>
<name>A0AAZ1Y0A9_OREAU</name>
<dbReference type="PANTHER" id="PTHR19433:SF111">
    <property type="entry name" value="T CELL RECEPTOR ALPHA VARIABLE 4"/>
    <property type="match status" value="1"/>
</dbReference>
<reference evidence="10" key="1">
    <citation type="submission" date="2020-03" db="EMBL/GenBank/DDBJ databases">
        <title>Evolution of repeat sequences and sex chromosomes of tilapia species revealed by chromosome-level genomes.</title>
        <authorList>
            <person name="Xu L."/>
            <person name="Tao W."/>
            <person name="Wang D."/>
            <person name="Zhou Q."/>
        </authorList>
    </citation>
    <scope>NUCLEOTIDE SEQUENCE [LARGE SCALE GENOMIC DNA]</scope>
    <source>
        <strain evidence="10">Israel</strain>
    </source>
</reference>
<evidence type="ECO:0000256" key="1">
    <source>
        <dbReference type="ARBA" id="ARBA00004236"/>
    </source>
</evidence>
<keyword evidence="4" id="KW-0391">Immunity</keyword>
<evidence type="ECO:0000313" key="10">
    <source>
        <dbReference type="Proteomes" id="UP000472276"/>
    </source>
</evidence>
<proteinExistence type="predicted"/>
<keyword evidence="7" id="KW-0325">Glycoprotein</keyword>
<feature type="domain" description="Immunoglobulin" evidence="8">
    <location>
        <begin position="39"/>
        <end position="144"/>
    </location>
</feature>
<evidence type="ECO:0000256" key="7">
    <source>
        <dbReference type="ARBA" id="ARBA00023180"/>
    </source>
</evidence>
<organism evidence="9 10">
    <name type="scientific">Oreochromis aureus</name>
    <name type="common">Israeli tilapia</name>
    <name type="synonym">Chromis aureus</name>
    <dbReference type="NCBI Taxonomy" id="47969"/>
    <lineage>
        <taxon>Eukaryota</taxon>
        <taxon>Metazoa</taxon>
        <taxon>Chordata</taxon>
        <taxon>Craniata</taxon>
        <taxon>Vertebrata</taxon>
        <taxon>Euteleostomi</taxon>
        <taxon>Actinopterygii</taxon>
        <taxon>Neopterygii</taxon>
        <taxon>Teleostei</taxon>
        <taxon>Neoteleostei</taxon>
        <taxon>Acanthomorphata</taxon>
        <taxon>Ovalentaria</taxon>
        <taxon>Cichlomorphae</taxon>
        <taxon>Cichliformes</taxon>
        <taxon>Cichlidae</taxon>
        <taxon>African cichlids</taxon>
        <taxon>Pseudocrenilabrinae</taxon>
        <taxon>Oreochromini</taxon>
        <taxon>Oreochromis</taxon>
    </lineage>
</organism>
<evidence type="ECO:0000256" key="5">
    <source>
        <dbReference type="ARBA" id="ARBA00023136"/>
    </source>
</evidence>
<reference evidence="9" key="2">
    <citation type="submission" date="2025-08" db="UniProtKB">
        <authorList>
            <consortium name="Ensembl"/>
        </authorList>
    </citation>
    <scope>IDENTIFICATION</scope>
</reference>
<dbReference type="AlphaFoldDB" id="A0AAZ1Y0A9"/>
<keyword evidence="5" id="KW-0472">Membrane</keyword>
<dbReference type="Proteomes" id="UP000472276">
    <property type="component" value="Unassembled WGS sequence"/>
</dbReference>
<dbReference type="InterPro" id="IPR013106">
    <property type="entry name" value="Ig_V-set"/>
</dbReference>
<accession>A0AAZ1Y0A9</accession>